<dbReference type="PANTHER" id="PTHR13370">
    <property type="entry name" value="RNA METHYLASE-RELATED"/>
    <property type="match status" value="1"/>
</dbReference>
<sequence length="493" mass="55896">MITDYLFVFAQKHDEFRVPEVLSVAELYDIKIAFYGIPAELDVSRPFMVLGLESEEDAKKLARKCILIKSVHEFYGRGKTYEDLFAQTQQNGHRWAKYVQETSFKFKVEAYNHSIPQYRQKEVVESFAWMDFLGEINMRNPEITLCVFEECEDPDKHGTTRHKHEGDGSFVEIFFGRLIEEGSARKLVQTFDVKKRTYYGNTSMEAEISLLMANQTLASPGKLVYDPFIGTGSMAYTSAYFGAYVYGSDIDGRQMRGKDKTPGIMRAAAQYGVQQRIIDLCTFDVTRNPWRCGELFDAIVTDPPYGVRAGAKRLGRKNPLTRPSQQYATNRQDDQPYIPPTKPYELSALATDLVLLARHMLKPGGRLVFFLPTVTDEYAELDLQTLLCVGMEVIANSLQDFGSWGRRLITIKKTTSDKFPPPTFDTMPFIAATETSAHIPATETSAHIPATETSAHIPAHKDFREKYFQGFKKGEMTDILHVAGKHSPDVLRS</sequence>
<dbReference type="InterPro" id="IPR002052">
    <property type="entry name" value="DNA_methylase_N6_adenine_CS"/>
</dbReference>
<reference evidence="14 15" key="1">
    <citation type="journal article" date="2012" name="BMC Genomics">
        <title>Comparative genomics of the white-rot fungi, Phanerochaete carnosa and P. chrysosporium, to elucidate the genetic basis of the distinct wood types they colonize.</title>
        <authorList>
            <person name="Suzuki H."/>
            <person name="MacDonald J."/>
            <person name="Syed K."/>
            <person name="Salamov A."/>
            <person name="Hori C."/>
            <person name="Aerts A."/>
            <person name="Henrissat B."/>
            <person name="Wiebenga A."/>
            <person name="vanKuyk P.A."/>
            <person name="Barry K."/>
            <person name="Lindquist E."/>
            <person name="LaButti K."/>
            <person name="Lapidus A."/>
            <person name="Lucas S."/>
            <person name="Coutinho P."/>
            <person name="Gong Y."/>
            <person name="Samejima M."/>
            <person name="Mahadevan R."/>
            <person name="Abou-Zaid M."/>
            <person name="de Vries R.P."/>
            <person name="Igarashi K."/>
            <person name="Yadav J.S."/>
            <person name="Grigoriev I.V."/>
            <person name="Master E.R."/>
        </authorList>
    </citation>
    <scope>NUCLEOTIDE SEQUENCE [LARGE SCALE GENOMIC DNA]</scope>
    <source>
        <strain evidence="14 15">HHB-10118-sp</strain>
    </source>
</reference>
<dbReference type="PROSITE" id="PS51627">
    <property type="entry name" value="SAM_MT_TRM11"/>
    <property type="match status" value="1"/>
</dbReference>
<dbReference type="InterPro" id="IPR000241">
    <property type="entry name" value="RlmKL-like_Mtase"/>
</dbReference>
<dbReference type="GO" id="GO:0005737">
    <property type="term" value="C:cytoplasm"/>
    <property type="evidence" value="ECO:0007669"/>
    <property type="project" value="UniProtKB-SubCell"/>
</dbReference>
<evidence type="ECO:0000256" key="1">
    <source>
        <dbReference type="ARBA" id="ARBA00004496"/>
    </source>
</evidence>
<evidence type="ECO:0000259" key="12">
    <source>
        <dbReference type="Pfam" id="PF01170"/>
    </source>
</evidence>
<proteinExistence type="inferred from homology"/>
<dbReference type="InterPro" id="IPR016691">
    <property type="entry name" value="TRMT11"/>
</dbReference>
<evidence type="ECO:0000256" key="7">
    <source>
        <dbReference type="ARBA" id="ARBA00022694"/>
    </source>
</evidence>
<dbReference type="RefSeq" id="XP_007397243.1">
    <property type="nucleotide sequence ID" value="XM_007397181.1"/>
</dbReference>
<feature type="compositionally biased region" description="Polar residues" evidence="11">
    <location>
        <begin position="321"/>
        <end position="330"/>
    </location>
</feature>
<organism evidence="14 15">
    <name type="scientific">Phanerochaete carnosa (strain HHB-10118-sp)</name>
    <name type="common">White-rot fungus</name>
    <name type="synonym">Peniophora carnosa</name>
    <dbReference type="NCBI Taxonomy" id="650164"/>
    <lineage>
        <taxon>Eukaryota</taxon>
        <taxon>Fungi</taxon>
        <taxon>Dikarya</taxon>
        <taxon>Basidiomycota</taxon>
        <taxon>Agaricomycotina</taxon>
        <taxon>Agaricomycetes</taxon>
        <taxon>Polyporales</taxon>
        <taxon>Phanerochaetaceae</taxon>
        <taxon>Phanerochaete</taxon>
    </lineage>
</organism>
<evidence type="ECO:0000256" key="11">
    <source>
        <dbReference type="SAM" id="MobiDB-lite"/>
    </source>
</evidence>
<dbReference type="OrthoDB" id="296065at2759"/>
<dbReference type="Gene3D" id="3.40.50.150">
    <property type="entry name" value="Vaccinia Virus protein VP39"/>
    <property type="match status" value="1"/>
</dbReference>
<dbReference type="GO" id="GO:0000049">
    <property type="term" value="F:tRNA binding"/>
    <property type="evidence" value="ECO:0007669"/>
    <property type="project" value="UniProtKB-UniRule"/>
</dbReference>
<dbReference type="GO" id="GO:0043527">
    <property type="term" value="C:tRNA methyltransferase complex"/>
    <property type="evidence" value="ECO:0007669"/>
    <property type="project" value="UniProtKB-ARBA"/>
</dbReference>
<dbReference type="GeneID" id="18911185"/>
<protein>
    <recommendedName>
        <fullName evidence="9">tRNA (guanine(10)-N(2))-methyltransferase</fullName>
        <ecNumber evidence="9">2.1.1.214</ecNumber>
    </recommendedName>
</protein>
<evidence type="ECO:0000256" key="9">
    <source>
        <dbReference type="ARBA" id="ARBA00066937"/>
    </source>
</evidence>
<dbReference type="PANTHER" id="PTHR13370:SF3">
    <property type="entry name" value="TRNA (GUANINE(10)-N2)-METHYLTRANSFERASE HOMOLOG"/>
    <property type="match status" value="1"/>
</dbReference>
<dbReference type="Pfam" id="PF25904">
    <property type="entry name" value="Tmrp11_N"/>
    <property type="match status" value="1"/>
</dbReference>
<dbReference type="GO" id="GO:0008033">
    <property type="term" value="P:tRNA processing"/>
    <property type="evidence" value="ECO:0007669"/>
    <property type="project" value="UniProtKB-UniRule"/>
</dbReference>
<name>K5VSR6_PHACS</name>
<dbReference type="GO" id="GO:0032259">
    <property type="term" value="P:methylation"/>
    <property type="evidence" value="ECO:0007669"/>
    <property type="project" value="UniProtKB-UniRule"/>
</dbReference>
<feature type="domain" description="Ribosomal RNA large subunit methyltransferase K/L-like methyltransferase" evidence="12">
    <location>
        <begin position="195"/>
        <end position="313"/>
    </location>
</feature>
<keyword evidence="15" id="KW-1185">Reference proteome</keyword>
<evidence type="ECO:0000313" key="14">
    <source>
        <dbReference type="EMBL" id="EKM54553.1"/>
    </source>
</evidence>
<dbReference type="SUPFAM" id="SSF53335">
    <property type="entry name" value="S-adenosyl-L-methionine-dependent methyltransferases"/>
    <property type="match status" value="1"/>
</dbReference>
<keyword evidence="5 10" id="KW-0808">Transferase</keyword>
<dbReference type="InParanoid" id="K5VSR6"/>
<dbReference type="EMBL" id="JH930473">
    <property type="protein sequence ID" value="EKM54553.1"/>
    <property type="molecule type" value="Genomic_DNA"/>
</dbReference>
<evidence type="ECO:0000256" key="10">
    <source>
        <dbReference type="PROSITE-ProRule" id="PRU00959"/>
    </source>
</evidence>
<feature type="domain" description="tRNA (guanine(10)-N(2))-methyltransferase TRMT11 N-terminal" evidence="13">
    <location>
        <begin position="4"/>
        <end position="181"/>
    </location>
</feature>
<keyword evidence="4 10" id="KW-0489">Methyltransferase</keyword>
<dbReference type="Pfam" id="PF01170">
    <property type="entry name" value="UPF0020"/>
    <property type="match status" value="1"/>
</dbReference>
<keyword evidence="2" id="KW-0963">Cytoplasm</keyword>
<keyword evidence="7 10" id="KW-0819">tRNA processing</keyword>
<gene>
    <name evidence="14" type="ORF">PHACADRAFT_196984</name>
</gene>
<evidence type="ECO:0000313" key="15">
    <source>
        <dbReference type="Proteomes" id="UP000008370"/>
    </source>
</evidence>
<evidence type="ECO:0000256" key="6">
    <source>
        <dbReference type="ARBA" id="ARBA00022691"/>
    </source>
</evidence>
<evidence type="ECO:0000256" key="2">
    <source>
        <dbReference type="ARBA" id="ARBA00022490"/>
    </source>
</evidence>
<dbReference type="GO" id="GO:0160102">
    <property type="term" value="F:tRNA (guanine(10)-N2)-methyltransferase activity"/>
    <property type="evidence" value="ECO:0007669"/>
    <property type="project" value="UniProtKB-EC"/>
</dbReference>
<dbReference type="KEGG" id="pco:PHACADRAFT_196984"/>
<comment type="subcellular location">
    <subcellularLocation>
        <location evidence="1">Cytoplasm</location>
    </subcellularLocation>
</comment>
<feature type="region of interest" description="Disordered" evidence="11">
    <location>
        <begin position="310"/>
        <end position="337"/>
    </location>
</feature>
<evidence type="ECO:0000259" key="13">
    <source>
        <dbReference type="Pfam" id="PF25904"/>
    </source>
</evidence>
<dbReference type="PROSITE" id="PS00092">
    <property type="entry name" value="N6_MTASE"/>
    <property type="match status" value="1"/>
</dbReference>
<dbReference type="EC" id="2.1.1.214" evidence="9"/>
<dbReference type="InterPro" id="IPR029063">
    <property type="entry name" value="SAM-dependent_MTases_sf"/>
</dbReference>
<dbReference type="FunCoup" id="K5VSR6">
    <property type="interactions" value="626"/>
</dbReference>
<dbReference type="InterPro" id="IPR059073">
    <property type="entry name" value="TRMT11_N"/>
</dbReference>
<keyword evidence="3 10" id="KW-0820">tRNA-binding</keyword>
<evidence type="ECO:0000256" key="4">
    <source>
        <dbReference type="ARBA" id="ARBA00022603"/>
    </source>
</evidence>
<evidence type="ECO:0000256" key="8">
    <source>
        <dbReference type="ARBA" id="ARBA00022884"/>
    </source>
</evidence>
<dbReference type="PIRSF" id="PIRSF017259">
    <property type="entry name" value="tRNA_mtfrase_TRM11"/>
    <property type="match status" value="1"/>
</dbReference>
<comment type="similarity">
    <text evidence="10">Belongs to the class I-like SAM-binding methyltransferase superfamily. TRM11 methyltransferase family.</text>
</comment>
<dbReference type="PRINTS" id="PR00507">
    <property type="entry name" value="N12N6MTFRASE"/>
</dbReference>
<keyword evidence="6 10" id="KW-0949">S-adenosyl-L-methionine</keyword>
<dbReference type="Proteomes" id="UP000008370">
    <property type="component" value="Unassembled WGS sequence"/>
</dbReference>
<evidence type="ECO:0000256" key="3">
    <source>
        <dbReference type="ARBA" id="ARBA00022555"/>
    </source>
</evidence>
<accession>K5VSR6</accession>
<dbReference type="HOGENOM" id="CLU_029646_3_0_1"/>
<keyword evidence="8 10" id="KW-0694">RNA-binding</keyword>
<dbReference type="AlphaFoldDB" id="K5VSR6"/>
<dbReference type="STRING" id="650164.K5VSR6"/>
<evidence type="ECO:0000256" key="5">
    <source>
        <dbReference type="ARBA" id="ARBA00022679"/>
    </source>
</evidence>